<dbReference type="Pfam" id="PF09273">
    <property type="entry name" value="Rubis-subs-bind"/>
    <property type="match status" value="1"/>
</dbReference>
<dbReference type="InterPro" id="IPR011383">
    <property type="entry name" value="N-lys_methylase_SETD6"/>
</dbReference>
<dbReference type="Gene3D" id="3.90.1410.10">
    <property type="entry name" value="set domain protein methyltransferase, domain 1"/>
    <property type="match status" value="1"/>
</dbReference>
<feature type="compositionally biased region" description="Polar residues" evidence="5">
    <location>
        <begin position="472"/>
        <end position="486"/>
    </location>
</feature>
<proteinExistence type="inferred from homology"/>
<evidence type="ECO:0000256" key="5">
    <source>
        <dbReference type="SAM" id="MobiDB-lite"/>
    </source>
</evidence>
<comment type="similarity">
    <text evidence="4">Belongs to the class V-like SAM-binding methyltransferase superfamily. Histone-lysine methyltransferase family. SETD6 subfamily.</text>
</comment>
<keyword evidence="4" id="KW-0539">Nucleus</keyword>
<sequence>MSSSVHFPDADNFQRQADEFLAWLSQKPGVRISPKIQVTDLRGQAAGRGVVARTEISDGEELFAIPRTIVLTVQNSNLKDQLPQKEEFENLGPWLSLMLVMIHEYLLGERSAWSAYFRVLPTRFDTLMFWSESELAELQASAVVDKIGKQGAEESILEMIAPIVRANPTLFPPVAGIPSYNGPDGERVLLELAHMMGSLIMAYAFDIEKPEDEEDDGEDGYVTDEEDELPKGMVPLADLLNADADRNNARLFQEEGFLVMKAIKPIHQGEEIFNDYGQIPRSDLLRRYGYVTENYAPYDVVELPLDVICSVAGLASADPDAQPQLKLLEDLELLDDGYIIPRPSAEDSLTDILPDELLALAKTLTLTPEQLLQQQSKNKPPKPVLNAPEAILLQKAVQKRQSQYATTLEQDQQILAGLKQAETSGPLEGSPRRQKMAVEVRIGEKEILQRLSAMFSDFIANNAGQGAKRSADNSLEQSRQAKSLRT</sequence>
<comment type="subcellular location">
    <subcellularLocation>
        <location evidence="4">Nucleus</location>
    </subcellularLocation>
</comment>
<keyword evidence="2 4" id="KW-0808">Transferase</keyword>
<accession>A0A443HM07</accession>
<protein>
    <recommendedName>
        <fullName evidence="4">Ribosomal lysine N-methyltransferase 4</fullName>
        <ecNumber evidence="4">2.1.1.-</ecNumber>
    </recommendedName>
</protein>
<dbReference type="InterPro" id="IPR015353">
    <property type="entry name" value="Rubisco_LSMT_subst-bd"/>
</dbReference>
<dbReference type="SUPFAM" id="SSF82199">
    <property type="entry name" value="SET domain"/>
    <property type="match status" value="1"/>
</dbReference>
<dbReference type="EC" id="2.1.1.-" evidence="4"/>
<evidence type="ECO:0000256" key="4">
    <source>
        <dbReference type="PIRNR" id="PIRNR011771"/>
    </source>
</evidence>
<dbReference type="GO" id="GO:0005634">
    <property type="term" value="C:nucleus"/>
    <property type="evidence" value="ECO:0007669"/>
    <property type="project" value="UniProtKB-SubCell"/>
</dbReference>
<dbReference type="AlphaFoldDB" id="A0A443HM07"/>
<feature type="region of interest" description="Disordered" evidence="5">
    <location>
        <begin position="464"/>
        <end position="486"/>
    </location>
</feature>
<keyword evidence="3 4" id="KW-0949">S-adenosyl-L-methionine</keyword>
<dbReference type="FunFam" id="3.90.1410.10:FF:000007">
    <property type="entry name" value="Ribosomal lysine N-methyltransferase 4"/>
    <property type="match status" value="1"/>
</dbReference>
<keyword evidence="1 4" id="KW-0489">Methyltransferase</keyword>
<dbReference type="InterPro" id="IPR036464">
    <property type="entry name" value="Rubisco_LSMT_subst-bd_sf"/>
</dbReference>
<evidence type="ECO:0000256" key="2">
    <source>
        <dbReference type="ARBA" id="ARBA00022679"/>
    </source>
</evidence>
<dbReference type="Gene3D" id="3.90.1420.10">
    <property type="entry name" value="Rubisco LSMT, substrate-binding domain"/>
    <property type="match status" value="1"/>
</dbReference>
<keyword evidence="8" id="KW-1185">Reference proteome</keyword>
<evidence type="ECO:0000256" key="3">
    <source>
        <dbReference type="ARBA" id="ARBA00022691"/>
    </source>
</evidence>
<dbReference type="InterPro" id="IPR050600">
    <property type="entry name" value="SETD3_SETD6_MTase"/>
</dbReference>
<dbReference type="GO" id="GO:0016279">
    <property type="term" value="F:protein-lysine N-methyltransferase activity"/>
    <property type="evidence" value="ECO:0007669"/>
    <property type="project" value="UniProtKB-UniRule"/>
</dbReference>
<dbReference type="Proteomes" id="UP000283841">
    <property type="component" value="Unassembled WGS sequence"/>
</dbReference>
<dbReference type="PANTHER" id="PTHR13271:SF34">
    <property type="entry name" value="N-LYSINE METHYLTRANSFERASE SETD6"/>
    <property type="match status" value="1"/>
</dbReference>
<evidence type="ECO:0000313" key="8">
    <source>
        <dbReference type="Proteomes" id="UP000283841"/>
    </source>
</evidence>
<dbReference type="InterPro" id="IPR046341">
    <property type="entry name" value="SET_dom_sf"/>
</dbReference>
<dbReference type="GO" id="GO:0032259">
    <property type="term" value="P:methylation"/>
    <property type="evidence" value="ECO:0007669"/>
    <property type="project" value="UniProtKB-KW"/>
</dbReference>
<reference evidence="7 8" key="1">
    <citation type="journal article" date="2018" name="Front. Microbiol.">
        <title>Genomic and genetic insights into a cosmopolitan fungus, Paecilomyces variotii (Eurotiales).</title>
        <authorList>
            <person name="Urquhart A.S."/>
            <person name="Mondo S.J."/>
            <person name="Makela M.R."/>
            <person name="Hane J.K."/>
            <person name="Wiebenga A."/>
            <person name="He G."/>
            <person name="Mihaltcheva S."/>
            <person name="Pangilinan J."/>
            <person name="Lipzen A."/>
            <person name="Barry K."/>
            <person name="de Vries R.P."/>
            <person name="Grigoriev I.V."/>
            <person name="Idnurm A."/>
        </authorList>
    </citation>
    <scope>NUCLEOTIDE SEQUENCE [LARGE SCALE GENOMIC DNA]</scope>
    <source>
        <strain evidence="7 8">CBS 101075</strain>
    </source>
</reference>
<name>A0A443HM07_BYSSP</name>
<dbReference type="STRING" id="264951.A0A443HM07"/>
<organism evidence="7 8">
    <name type="scientific">Byssochlamys spectabilis</name>
    <name type="common">Paecilomyces variotii</name>
    <dbReference type="NCBI Taxonomy" id="264951"/>
    <lineage>
        <taxon>Eukaryota</taxon>
        <taxon>Fungi</taxon>
        <taxon>Dikarya</taxon>
        <taxon>Ascomycota</taxon>
        <taxon>Pezizomycotina</taxon>
        <taxon>Eurotiomycetes</taxon>
        <taxon>Eurotiomycetidae</taxon>
        <taxon>Eurotiales</taxon>
        <taxon>Thermoascaceae</taxon>
        <taxon>Paecilomyces</taxon>
    </lineage>
</organism>
<dbReference type="RefSeq" id="XP_028482509.1">
    <property type="nucleotide sequence ID" value="XM_028633974.1"/>
</dbReference>
<dbReference type="PANTHER" id="PTHR13271">
    <property type="entry name" value="UNCHARACTERIZED PUTATIVE METHYLTRANSFERASE"/>
    <property type="match status" value="1"/>
</dbReference>
<feature type="domain" description="SET" evidence="6">
    <location>
        <begin position="34"/>
        <end position="277"/>
    </location>
</feature>
<gene>
    <name evidence="7" type="ORF">C8Q69DRAFT_73409</name>
</gene>
<dbReference type="VEuPathDB" id="FungiDB:C8Q69DRAFT_73409"/>
<dbReference type="PROSITE" id="PS50280">
    <property type="entry name" value="SET"/>
    <property type="match status" value="1"/>
</dbReference>
<dbReference type="PIRSF" id="PIRSF011771">
    <property type="entry name" value="RMS1_SET"/>
    <property type="match status" value="1"/>
</dbReference>
<dbReference type="GeneID" id="39603251"/>
<dbReference type="SUPFAM" id="SSF81822">
    <property type="entry name" value="RuBisCo LSMT C-terminal, substrate-binding domain"/>
    <property type="match status" value="1"/>
</dbReference>
<dbReference type="InterPro" id="IPR001214">
    <property type="entry name" value="SET_dom"/>
</dbReference>
<dbReference type="EMBL" id="RCNU01000011">
    <property type="protein sequence ID" value="RWQ92864.1"/>
    <property type="molecule type" value="Genomic_DNA"/>
</dbReference>
<comment type="caution">
    <text evidence="7">The sequence shown here is derived from an EMBL/GenBank/DDBJ whole genome shotgun (WGS) entry which is preliminary data.</text>
</comment>
<dbReference type="Pfam" id="PF00856">
    <property type="entry name" value="SET"/>
    <property type="match status" value="1"/>
</dbReference>
<evidence type="ECO:0000259" key="6">
    <source>
        <dbReference type="PROSITE" id="PS50280"/>
    </source>
</evidence>
<evidence type="ECO:0000313" key="7">
    <source>
        <dbReference type="EMBL" id="RWQ92864.1"/>
    </source>
</evidence>
<evidence type="ECO:0000256" key="1">
    <source>
        <dbReference type="ARBA" id="ARBA00022603"/>
    </source>
</evidence>
<comment type="function">
    <text evidence="4">S-adenosyl-L-methionine-dependent protein-lysine N-methyltransferase that monomethylates 60S ribosomal protein L42.</text>
</comment>